<reference evidence="3" key="1">
    <citation type="journal article" date="2013" name="Nature">
        <title>Draft genome of the wheat A-genome progenitor Triticum urartu.</title>
        <authorList>
            <person name="Ling H.Q."/>
            <person name="Zhao S."/>
            <person name="Liu D."/>
            <person name="Wang J."/>
            <person name="Sun H."/>
            <person name="Zhang C."/>
            <person name="Fan H."/>
            <person name="Li D."/>
            <person name="Dong L."/>
            <person name="Tao Y."/>
            <person name="Gao C."/>
            <person name="Wu H."/>
            <person name="Li Y."/>
            <person name="Cui Y."/>
            <person name="Guo X."/>
            <person name="Zheng S."/>
            <person name="Wang B."/>
            <person name="Yu K."/>
            <person name="Liang Q."/>
            <person name="Yang W."/>
            <person name="Lou X."/>
            <person name="Chen J."/>
            <person name="Feng M."/>
            <person name="Jian J."/>
            <person name="Zhang X."/>
            <person name="Luo G."/>
            <person name="Jiang Y."/>
            <person name="Liu J."/>
            <person name="Wang Z."/>
            <person name="Sha Y."/>
            <person name="Zhang B."/>
            <person name="Wu H."/>
            <person name="Tang D."/>
            <person name="Shen Q."/>
            <person name="Xue P."/>
            <person name="Zou S."/>
            <person name="Wang X."/>
            <person name="Liu X."/>
            <person name="Wang F."/>
            <person name="Yang Y."/>
            <person name="An X."/>
            <person name="Dong Z."/>
            <person name="Zhang K."/>
            <person name="Zhang X."/>
            <person name="Luo M.C."/>
            <person name="Dvorak J."/>
            <person name="Tong Y."/>
            <person name="Wang J."/>
            <person name="Yang H."/>
            <person name="Li Z."/>
            <person name="Wang D."/>
            <person name="Zhang A."/>
            <person name="Wang J."/>
        </authorList>
    </citation>
    <scope>NUCLEOTIDE SEQUENCE</scope>
    <source>
        <strain evidence="3">cv. G1812</strain>
    </source>
</reference>
<reference evidence="2" key="3">
    <citation type="submission" date="2022-06" db="UniProtKB">
        <authorList>
            <consortium name="EnsemblPlants"/>
        </authorList>
    </citation>
    <scope>IDENTIFICATION</scope>
</reference>
<feature type="compositionally biased region" description="Low complexity" evidence="1">
    <location>
        <begin position="82"/>
        <end position="108"/>
    </location>
</feature>
<sequence length="134" mass="14272">RHSLFSPSQSDLDRGRARSPPPRDATAPDLRRRCLLAPPLLARPSPPPEAGATRLRPRHPRSPRRPHAGASELADPAPHQDATPPACFPSAATSSTSASSSRCHSPTPYDTETDAAATQYDCGVDDPSLLPEQP</sequence>
<keyword evidence="3" id="KW-1185">Reference proteome</keyword>
<organism evidence="2 3">
    <name type="scientific">Triticum urartu</name>
    <name type="common">Red wild einkorn</name>
    <name type="synonym">Crithodium urartu</name>
    <dbReference type="NCBI Taxonomy" id="4572"/>
    <lineage>
        <taxon>Eukaryota</taxon>
        <taxon>Viridiplantae</taxon>
        <taxon>Streptophyta</taxon>
        <taxon>Embryophyta</taxon>
        <taxon>Tracheophyta</taxon>
        <taxon>Spermatophyta</taxon>
        <taxon>Magnoliopsida</taxon>
        <taxon>Liliopsida</taxon>
        <taxon>Poales</taxon>
        <taxon>Poaceae</taxon>
        <taxon>BOP clade</taxon>
        <taxon>Pooideae</taxon>
        <taxon>Triticodae</taxon>
        <taxon>Triticeae</taxon>
        <taxon>Triticinae</taxon>
        <taxon>Triticum</taxon>
    </lineage>
</organism>
<name>A0A8R7TSL8_TRIUA</name>
<dbReference type="AlphaFoldDB" id="A0A8R7TSL8"/>
<dbReference type="Gramene" id="TuG1812G0300001378.01.T01">
    <property type="protein sequence ID" value="TuG1812G0300001378.01.T01"/>
    <property type="gene ID" value="TuG1812G0300001378.01"/>
</dbReference>
<feature type="compositionally biased region" description="Polar residues" evidence="1">
    <location>
        <begin position="1"/>
        <end position="10"/>
    </location>
</feature>
<accession>A0A8R7TSL8</accession>
<evidence type="ECO:0000313" key="2">
    <source>
        <dbReference type="EnsemblPlants" id="TuG1812G0300001378.01.T01"/>
    </source>
</evidence>
<proteinExistence type="predicted"/>
<protein>
    <submittedName>
        <fullName evidence="2">Uncharacterized protein</fullName>
    </submittedName>
</protein>
<evidence type="ECO:0000313" key="3">
    <source>
        <dbReference type="Proteomes" id="UP000015106"/>
    </source>
</evidence>
<evidence type="ECO:0000256" key="1">
    <source>
        <dbReference type="SAM" id="MobiDB-lite"/>
    </source>
</evidence>
<dbReference type="Proteomes" id="UP000015106">
    <property type="component" value="Chromosome 3"/>
</dbReference>
<dbReference type="EnsemblPlants" id="TuG1812G0300001378.01.T01">
    <property type="protein sequence ID" value="TuG1812G0300001378.01.T01"/>
    <property type="gene ID" value="TuG1812G0300001378.01"/>
</dbReference>
<reference evidence="2" key="2">
    <citation type="submission" date="2018-03" db="EMBL/GenBank/DDBJ databases">
        <title>The Triticum urartu genome reveals the dynamic nature of wheat genome evolution.</title>
        <authorList>
            <person name="Ling H."/>
            <person name="Ma B."/>
            <person name="Shi X."/>
            <person name="Liu H."/>
            <person name="Dong L."/>
            <person name="Sun H."/>
            <person name="Cao Y."/>
            <person name="Gao Q."/>
            <person name="Zheng S."/>
            <person name="Li Y."/>
            <person name="Yu Y."/>
            <person name="Du H."/>
            <person name="Qi M."/>
            <person name="Li Y."/>
            <person name="Yu H."/>
            <person name="Cui Y."/>
            <person name="Wang N."/>
            <person name="Chen C."/>
            <person name="Wu H."/>
            <person name="Zhao Y."/>
            <person name="Zhang J."/>
            <person name="Li Y."/>
            <person name="Zhou W."/>
            <person name="Zhang B."/>
            <person name="Hu W."/>
            <person name="Eijk M."/>
            <person name="Tang J."/>
            <person name="Witsenboer H."/>
            <person name="Zhao S."/>
            <person name="Li Z."/>
            <person name="Zhang A."/>
            <person name="Wang D."/>
            <person name="Liang C."/>
        </authorList>
    </citation>
    <scope>NUCLEOTIDE SEQUENCE [LARGE SCALE GENOMIC DNA]</scope>
    <source>
        <strain evidence="2">cv. G1812</strain>
    </source>
</reference>
<feature type="region of interest" description="Disordered" evidence="1">
    <location>
        <begin position="1"/>
        <end position="134"/>
    </location>
</feature>
<feature type="compositionally biased region" description="Basic residues" evidence="1">
    <location>
        <begin position="55"/>
        <end position="67"/>
    </location>
</feature>